<dbReference type="EMBL" id="BAAAFZ010000001">
    <property type="protein sequence ID" value="GAA0566404.1"/>
    <property type="molecule type" value="Genomic_DNA"/>
</dbReference>
<gene>
    <name evidence="3" type="ORF">GCM10009416_00450</name>
</gene>
<evidence type="ECO:0000313" key="4">
    <source>
        <dbReference type="Proteomes" id="UP001501588"/>
    </source>
</evidence>
<comment type="caution">
    <text evidence="3">The sequence shown here is derived from an EMBL/GenBank/DDBJ whole genome shotgun (WGS) entry which is preliminary data.</text>
</comment>
<keyword evidence="4" id="KW-1185">Reference proteome</keyword>
<feature type="region of interest" description="Disordered" evidence="1">
    <location>
        <begin position="22"/>
        <end position="96"/>
    </location>
</feature>
<sequence length="221" mass="22688">MKNATTGLAALVAAALGAGAIAPQPAAAQSHSREPYDSGPYGGPYGWSGRTGNPTLGDLDSSADRHAREQFRRGYQAGRDDERRASNSGGADQDHSYSAAMEFLDLAQRRMDQGDLRAAWVALGRAESRLATRSLPEGADREAAAGGAVGAVRAARQALRERDVELAQARAARAADLVRSGTVVDRNVPGASLAGAGVPGPAQPFTGGGRGGPRGGADRDD</sequence>
<accession>A0ABN1EHW4</accession>
<organism evidence="3 4">
    <name type="scientific">Craurococcus roseus</name>
    <dbReference type="NCBI Taxonomy" id="77585"/>
    <lineage>
        <taxon>Bacteria</taxon>
        <taxon>Pseudomonadati</taxon>
        <taxon>Pseudomonadota</taxon>
        <taxon>Alphaproteobacteria</taxon>
        <taxon>Acetobacterales</taxon>
        <taxon>Acetobacteraceae</taxon>
        <taxon>Craurococcus</taxon>
    </lineage>
</organism>
<protein>
    <submittedName>
        <fullName evidence="3">Uncharacterized protein</fullName>
    </submittedName>
</protein>
<name>A0ABN1EHW4_9PROT</name>
<evidence type="ECO:0000256" key="2">
    <source>
        <dbReference type="SAM" id="SignalP"/>
    </source>
</evidence>
<proteinExistence type="predicted"/>
<dbReference type="RefSeq" id="WP_343893112.1">
    <property type="nucleotide sequence ID" value="NZ_BAAAFZ010000001.1"/>
</dbReference>
<feature type="region of interest" description="Disordered" evidence="1">
    <location>
        <begin position="191"/>
        <end position="221"/>
    </location>
</feature>
<keyword evidence="2" id="KW-0732">Signal</keyword>
<feature type="compositionally biased region" description="Gly residues" evidence="1">
    <location>
        <begin position="206"/>
        <end position="215"/>
    </location>
</feature>
<feature type="chain" id="PRO_5046020440" evidence="2">
    <location>
        <begin position="29"/>
        <end position="221"/>
    </location>
</feature>
<reference evidence="3 4" key="1">
    <citation type="journal article" date="2019" name="Int. J. Syst. Evol. Microbiol.">
        <title>The Global Catalogue of Microorganisms (GCM) 10K type strain sequencing project: providing services to taxonomists for standard genome sequencing and annotation.</title>
        <authorList>
            <consortium name="The Broad Institute Genomics Platform"/>
            <consortium name="The Broad Institute Genome Sequencing Center for Infectious Disease"/>
            <person name="Wu L."/>
            <person name="Ma J."/>
        </authorList>
    </citation>
    <scope>NUCLEOTIDE SEQUENCE [LARGE SCALE GENOMIC DNA]</scope>
    <source>
        <strain evidence="3 4">JCM 9933</strain>
    </source>
</reference>
<feature type="compositionally biased region" description="Basic and acidic residues" evidence="1">
    <location>
        <begin position="62"/>
        <end position="85"/>
    </location>
</feature>
<evidence type="ECO:0000313" key="3">
    <source>
        <dbReference type="EMBL" id="GAA0566404.1"/>
    </source>
</evidence>
<dbReference type="Proteomes" id="UP001501588">
    <property type="component" value="Unassembled WGS sequence"/>
</dbReference>
<evidence type="ECO:0000256" key="1">
    <source>
        <dbReference type="SAM" id="MobiDB-lite"/>
    </source>
</evidence>
<feature type="signal peptide" evidence="2">
    <location>
        <begin position="1"/>
        <end position="28"/>
    </location>
</feature>